<proteinExistence type="predicted"/>
<name>A0ACB7XLR6_9ERIC</name>
<organism evidence="1 2">
    <name type="scientific">Vaccinium darrowii</name>
    <dbReference type="NCBI Taxonomy" id="229202"/>
    <lineage>
        <taxon>Eukaryota</taxon>
        <taxon>Viridiplantae</taxon>
        <taxon>Streptophyta</taxon>
        <taxon>Embryophyta</taxon>
        <taxon>Tracheophyta</taxon>
        <taxon>Spermatophyta</taxon>
        <taxon>Magnoliopsida</taxon>
        <taxon>eudicotyledons</taxon>
        <taxon>Gunneridae</taxon>
        <taxon>Pentapetalae</taxon>
        <taxon>asterids</taxon>
        <taxon>Ericales</taxon>
        <taxon>Ericaceae</taxon>
        <taxon>Vaccinioideae</taxon>
        <taxon>Vaccinieae</taxon>
        <taxon>Vaccinium</taxon>
    </lineage>
</organism>
<keyword evidence="2" id="KW-1185">Reference proteome</keyword>
<gene>
    <name evidence="1" type="ORF">Vadar_032941</name>
</gene>
<dbReference type="EMBL" id="CM037160">
    <property type="protein sequence ID" value="KAH7841676.1"/>
    <property type="molecule type" value="Genomic_DNA"/>
</dbReference>
<comment type="caution">
    <text evidence="1">The sequence shown here is derived from an EMBL/GenBank/DDBJ whole genome shotgun (WGS) entry which is preliminary data.</text>
</comment>
<evidence type="ECO:0000313" key="2">
    <source>
        <dbReference type="Proteomes" id="UP000828048"/>
    </source>
</evidence>
<reference evidence="1 2" key="1">
    <citation type="journal article" date="2021" name="Hortic Res">
        <title>High-quality reference genome and annotation aids understanding of berry development for evergreen blueberry (Vaccinium darrowii).</title>
        <authorList>
            <person name="Yu J."/>
            <person name="Hulse-Kemp A.M."/>
            <person name="Babiker E."/>
            <person name="Staton M."/>
        </authorList>
    </citation>
    <scope>NUCLEOTIDE SEQUENCE [LARGE SCALE GENOMIC DNA]</scope>
    <source>
        <strain evidence="2">cv. NJ 8807/NJ 8810</strain>
        <tissue evidence="1">Young leaf</tissue>
    </source>
</reference>
<dbReference type="Proteomes" id="UP000828048">
    <property type="component" value="Chromosome 10"/>
</dbReference>
<evidence type="ECO:0000313" key="1">
    <source>
        <dbReference type="EMBL" id="KAH7841676.1"/>
    </source>
</evidence>
<sequence length="230" mass="24609">MPVMVAQPSQLPTLPMEETNQLSSPSNVVGGMGSSSIPSTQRRRGPTRGVNVDKLRKKLGHPIPVEIDREAMAIVGDYATPVANAIGESIRAHAPVRDIGWGAVEFGIRESIVLRVASQPDVINPLSEEQVSVEVLGKRSGYLKGYGIHRSRYGTQSQGLPNSEVVALKQQVVDQGKIMADQGKVIADYGKIFEKMMLMLASGVDPATIPGLIQGTENGDDASGGDQDFY</sequence>
<accession>A0ACB7XLR6</accession>
<protein>
    <submittedName>
        <fullName evidence="1">Uncharacterized protein</fullName>
    </submittedName>
</protein>